<keyword evidence="1" id="KW-1133">Transmembrane helix</keyword>
<dbReference type="RefSeq" id="WP_180550669.1">
    <property type="nucleotide sequence ID" value="NZ_JACCKX010000001.1"/>
</dbReference>
<dbReference type="AlphaFoldDB" id="A0A853IPD1"/>
<keyword evidence="1" id="KW-0812">Transmembrane</keyword>
<keyword evidence="1" id="KW-0472">Membrane</keyword>
<accession>A0A853IPD1</accession>
<dbReference type="EMBL" id="JACCKX010000001">
    <property type="protein sequence ID" value="NZA02326.1"/>
    <property type="molecule type" value="Genomic_DNA"/>
</dbReference>
<evidence type="ECO:0000313" key="3">
    <source>
        <dbReference type="Proteomes" id="UP000589716"/>
    </source>
</evidence>
<gene>
    <name evidence="2" type="ORF">H0I39_12205</name>
</gene>
<protein>
    <submittedName>
        <fullName evidence="2">Uncharacterized protein</fullName>
    </submittedName>
</protein>
<proteinExistence type="predicted"/>
<feature type="transmembrane region" description="Helical" evidence="1">
    <location>
        <begin position="21"/>
        <end position="42"/>
    </location>
</feature>
<comment type="caution">
    <text evidence="2">The sequence shown here is derived from an EMBL/GenBank/DDBJ whole genome shotgun (WGS) entry which is preliminary data.</text>
</comment>
<feature type="transmembrane region" description="Helical" evidence="1">
    <location>
        <begin position="81"/>
        <end position="100"/>
    </location>
</feature>
<evidence type="ECO:0000256" key="1">
    <source>
        <dbReference type="SAM" id="Phobius"/>
    </source>
</evidence>
<name>A0A853IPD1_9BURK</name>
<dbReference type="Proteomes" id="UP000589716">
    <property type="component" value="Unassembled WGS sequence"/>
</dbReference>
<sequence>MNPTGAAPPAALPRRLRLRTAAGALGAWLLACTLLPALVLSGRGNVSPYFVQPFLMLGLVGGVLHALLVLLAPPRLAASPITALLVGFWALLLATFTWLVPDGSGQGVNLEGIEWVIGGVSLLGMATALGVCGLWLRPRLQHFTG</sequence>
<reference evidence="2 3" key="1">
    <citation type="submission" date="2020-07" db="EMBL/GenBank/DDBJ databases">
        <authorList>
            <person name="Maaloum M."/>
        </authorList>
    </citation>
    <scope>NUCLEOTIDE SEQUENCE [LARGE SCALE GENOMIC DNA]</scope>
    <source>
        <strain evidence="2 3">GCS-AN-3</strain>
    </source>
</reference>
<feature type="transmembrane region" description="Helical" evidence="1">
    <location>
        <begin position="54"/>
        <end position="72"/>
    </location>
</feature>
<feature type="transmembrane region" description="Helical" evidence="1">
    <location>
        <begin position="112"/>
        <end position="136"/>
    </location>
</feature>
<evidence type="ECO:0000313" key="2">
    <source>
        <dbReference type="EMBL" id="NZA02326.1"/>
    </source>
</evidence>
<keyword evidence="3" id="KW-1185">Reference proteome</keyword>
<organism evidence="2 3">
    <name type="scientific">Ottowia beijingensis</name>
    <dbReference type="NCBI Taxonomy" id="1207057"/>
    <lineage>
        <taxon>Bacteria</taxon>
        <taxon>Pseudomonadati</taxon>
        <taxon>Pseudomonadota</taxon>
        <taxon>Betaproteobacteria</taxon>
        <taxon>Burkholderiales</taxon>
        <taxon>Comamonadaceae</taxon>
        <taxon>Ottowia</taxon>
    </lineage>
</organism>